<dbReference type="Proteomes" id="UP000787472">
    <property type="component" value="Unassembled WGS sequence"/>
</dbReference>
<dbReference type="Pfam" id="PF12625">
    <property type="entry name" value="Arabinose_bd"/>
    <property type="match status" value="1"/>
</dbReference>
<dbReference type="GO" id="GO:0003700">
    <property type="term" value="F:DNA-binding transcription factor activity"/>
    <property type="evidence" value="ECO:0007669"/>
    <property type="project" value="InterPro"/>
</dbReference>
<proteinExistence type="predicted"/>
<dbReference type="Pfam" id="PF12833">
    <property type="entry name" value="HTH_18"/>
    <property type="match status" value="1"/>
</dbReference>
<sequence length="346" mass="38568">MGYYSRSSVLTGFEAVVAGLGGNPVSLLNAVGIHPQQLHNPEEFIGDQLILQVLENSAAQCRCPSFGLELARRQGLASLGLIGVYIMRQASIEKALVVVTQYAYTQCGGLNLHLDRINHDRCCLSMSRCESDYRHNPQKVQLCLALLHRCLRELIGPSWQLQSVEVTQCLDAPLQERFERFFGCSVVGSGQRNAIQFPPQFLQCRPRQQLEMIDQVLGHQISTHLAVTRSEDILVALERAIRTLLPTGDCSLEAAALSLNLHPKKLQRELRRADTSYRALLESVRKQEATKELQRGDMSISHLALHLGYAEFSVFSRQFKQWYGVAPTRWRPGPTLATGAGGHLGQ</sequence>
<dbReference type="InterPro" id="IPR032687">
    <property type="entry name" value="AraC-type_N"/>
</dbReference>
<protein>
    <submittedName>
        <fullName evidence="5">AraC family transcriptional regulator</fullName>
    </submittedName>
</protein>
<keyword evidence="2" id="KW-0238">DNA-binding</keyword>
<dbReference type="PANTHER" id="PTHR47894">
    <property type="entry name" value="HTH-TYPE TRANSCRIPTIONAL REGULATOR GADX"/>
    <property type="match status" value="1"/>
</dbReference>
<keyword evidence="6" id="KW-1185">Reference proteome</keyword>
<keyword evidence="3" id="KW-0804">Transcription</keyword>
<evidence type="ECO:0000313" key="5">
    <source>
        <dbReference type="EMBL" id="NHO65164.1"/>
    </source>
</evidence>
<evidence type="ECO:0000256" key="3">
    <source>
        <dbReference type="ARBA" id="ARBA00023163"/>
    </source>
</evidence>
<gene>
    <name evidence="5" type="ORF">G8770_06365</name>
</gene>
<comment type="caution">
    <text evidence="5">The sequence shown here is derived from an EMBL/GenBank/DDBJ whole genome shotgun (WGS) entry which is preliminary data.</text>
</comment>
<dbReference type="PROSITE" id="PS01124">
    <property type="entry name" value="HTH_ARAC_FAMILY_2"/>
    <property type="match status" value="1"/>
</dbReference>
<name>A0A9E5JTT0_9GAMM</name>
<dbReference type="Gene3D" id="1.10.10.60">
    <property type="entry name" value="Homeodomain-like"/>
    <property type="match status" value="1"/>
</dbReference>
<feature type="domain" description="HTH araC/xylS-type" evidence="4">
    <location>
        <begin position="231"/>
        <end position="333"/>
    </location>
</feature>
<dbReference type="InterPro" id="IPR018060">
    <property type="entry name" value="HTH_AraC"/>
</dbReference>
<evidence type="ECO:0000259" key="4">
    <source>
        <dbReference type="PROSITE" id="PS01124"/>
    </source>
</evidence>
<dbReference type="RefSeq" id="WP_167183430.1">
    <property type="nucleotide sequence ID" value="NZ_JAAONZ010000003.1"/>
</dbReference>
<dbReference type="PANTHER" id="PTHR47894:SF4">
    <property type="entry name" value="HTH-TYPE TRANSCRIPTIONAL REGULATOR GADX"/>
    <property type="match status" value="1"/>
</dbReference>
<dbReference type="EMBL" id="JAAONZ010000003">
    <property type="protein sequence ID" value="NHO65164.1"/>
    <property type="molecule type" value="Genomic_DNA"/>
</dbReference>
<dbReference type="GO" id="GO:0000976">
    <property type="term" value="F:transcription cis-regulatory region binding"/>
    <property type="evidence" value="ECO:0007669"/>
    <property type="project" value="TreeGrafter"/>
</dbReference>
<dbReference type="SMART" id="SM00342">
    <property type="entry name" value="HTH_ARAC"/>
    <property type="match status" value="1"/>
</dbReference>
<evidence type="ECO:0000256" key="1">
    <source>
        <dbReference type="ARBA" id="ARBA00023015"/>
    </source>
</evidence>
<accession>A0A9E5JTT0</accession>
<dbReference type="AlphaFoldDB" id="A0A9E5JTT0"/>
<keyword evidence="1" id="KW-0805">Transcription regulation</keyword>
<dbReference type="InterPro" id="IPR009057">
    <property type="entry name" value="Homeodomain-like_sf"/>
</dbReference>
<dbReference type="GO" id="GO:0005829">
    <property type="term" value="C:cytosol"/>
    <property type="evidence" value="ECO:0007669"/>
    <property type="project" value="TreeGrafter"/>
</dbReference>
<evidence type="ECO:0000313" key="6">
    <source>
        <dbReference type="Proteomes" id="UP000787472"/>
    </source>
</evidence>
<evidence type="ECO:0000256" key="2">
    <source>
        <dbReference type="ARBA" id="ARBA00023125"/>
    </source>
</evidence>
<dbReference type="SUPFAM" id="SSF46689">
    <property type="entry name" value="Homeodomain-like"/>
    <property type="match status" value="1"/>
</dbReference>
<reference evidence="5" key="1">
    <citation type="submission" date="2020-03" db="EMBL/GenBank/DDBJ databases">
        <authorList>
            <person name="Guo F."/>
        </authorList>
    </citation>
    <scope>NUCLEOTIDE SEQUENCE</scope>
    <source>
        <strain evidence="5">JCM 30134</strain>
    </source>
</reference>
<organism evidence="5 6">
    <name type="scientific">Pseudomaricurvus hydrocarbonicus</name>
    <dbReference type="NCBI Taxonomy" id="1470433"/>
    <lineage>
        <taxon>Bacteria</taxon>
        <taxon>Pseudomonadati</taxon>
        <taxon>Pseudomonadota</taxon>
        <taxon>Gammaproteobacteria</taxon>
        <taxon>Cellvibrionales</taxon>
        <taxon>Cellvibrionaceae</taxon>
        <taxon>Pseudomaricurvus</taxon>
    </lineage>
</organism>